<evidence type="ECO:0000256" key="3">
    <source>
        <dbReference type="ARBA" id="ARBA00022723"/>
    </source>
</evidence>
<keyword evidence="5 9" id="KW-0378">Hydrolase</keyword>
<dbReference type="RefSeq" id="WP_167546947.1">
    <property type="nucleotide sequence ID" value="NZ_CP036264.1"/>
</dbReference>
<evidence type="ECO:0000259" key="8">
    <source>
        <dbReference type="Pfam" id="PF06439"/>
    </source>
</evidence>
<dbReference type="Gene3D" id="2.60.120.560">
    <property type="entry name" value="Exo-inulinase, domain 1"/>
    <property type="match status" value="1"/>
</dbReference>
<evidence type="ECO:0000256" key="4">
    <source>
        <dbReference type="ARBA" id="ARBA00022729"/>
    </source>
</evidence>
<dbReference type="Pfam" id="PF00884">
    <property type="entry name" value="Sulfatase"/>
    <property type="match status" value="1"/>
</dbReference>
<comment type="similarity">
    <text evidence="2">Belongs to the sulfatase family.</text>
</comment>
<dbReference type="SUPFAM" id="SSF53649">
    <property type="entry name" value="Alkaline phosphatase-like"/>
    <property type="match status" value="1"/>
</dbReference>
<keyword evidence="10" id="KW-1185">Reference proteome</keyword>
<dbReference type="InterPro" id="IPR000917">
    <property type="entry name" value="Sulfatase_N"/>
</dbReference>
<dbReference type="PANTHER" id="PTHR45953:SF1">
    <property type="entry name" value="IDURONATE 2-SULFATASE"/>
    <property type="match status" value="1"/>
</dbReference>
<protein>
    <submittedName>
        <fullName evidence="9">Choline-sulfatase</fullName>
        <ecNumber evidence="9">3.1.6.6</ecNumber>
    </submittedName>
</protein>
<dbReference type="GO" id="GO:0004423">
    <property type="term" value="F:iduronate-2-sulfatase activity"/>
    <property type="evidence" value="ECO:0007669"/>
    <property type="project" value="InterPro"/>
</dbReference>
<evidence type="ECO:0000259" key="7">
    <source>
        <dbReference type="Pfam" id="PF00884"/>
    </source>
</evidence>
<dbReference type="KEGG" id="smam:Mal15_43510"/>
<dbReference type="GO" id="GO:0046872">
    <property type="term" value="F:metal ion binding"/>
    <property type="evidence" value="ECO:0007669"/>
    <property type="project" value="UniProtKB-KW"/>
</dbReference>
<dbReference type="CDD" id="cd16030">
    <property type="entry name" value="iduronate-2-sulfatase"/>
    <property type="match status" value="1"/>
</dbReference>
<dbReference type="AlphaFoldDB" id="A0A5B9MJX7"/>
<sequence length="671" mass="75501">MTTVATGEDRRPNVVMIIVDDLNDLPLSPDGKPRIETPNIDRIARRGVTFTNAHCNDPICAPSRASMLLGLYPQTSALYWFEDWRKNGVLNQCVSVNRHLQNHGYSVFGTGKIYHGGQSDGAFDRRGPGPDVGPWPWDGKSKQSHLPHPAMMYLYDTDGDMDYKWEHHFGPLSMVPDWKPDPQAGIPGYKGWRLGGKPFRYNGNDDRDKLADELCAEWSADMITKDHDRPFAIFTGLVRTHTPLYAPQEYFDRFPLDSIELPETIDGDLDDCATALADRSLYGFRRYNMLVRHKDRQLYRQWLQAYLACVSFVDDQVGKILDAIDASPQRDNTIVIFTSDHGFHMGEKEFLYKQSLWDGATRVPLIIAGVDGMPKGVTCDRPVSWIDLYPTLNQLCGLPPQPNAASGGYNLEGHSLVPLLMSPEGDWNGPDVAITALPGKDHSQHERHGGTWFPHFSVRSKQYRYTLCSSGDEELYDFESDPREWKNLADDPAYASVKANLKEQLIALRDGSAWQSLDDLHRWTYGAQKGGVVSDDGTLTFSGHSSSYLATIAKYKDFEWEFEAKSPNTQRMRVSYHARVQGNRVVGTVANVPPTQSNLEGTAVPFDSGQWHRYRIRVVDGRCRVWINSKLHSDVVNASDTDVGVIGFDFPGVDEPTLSVRASRVRRLTSN</sequence>
<dbReference type="Pfam" id="PF06439">
    <property type="entry name" value="3keto-disac_hyd"/>
    <property type="match status" value="1"/>
</dbReference>
<gene>
    <name evidence="9" type="primary">betC_16</name>
    <name evidence="9" type="ORF">Mal15_43510</name>
</gene>
<comment type="cofactor">
    <cofactor evidence="1">
        <name>Ca(2+)</name>
        <dbReference type="ChEBI" id="CHEBI:29108"/>
    </cofactor>
</comment>
<evidence type="ECO:0000256" key="1">
    <source>
        <dbReference type="ARBA" id="ARBA00001913"/>
    </source>
</evidence>
<dbReference type="Proteomes" id="UP000321353">
    <property type="component" value="Chromosome"/>
</dbReference>
<evidence type="ECO:0000256" key="6">
    <source>
        <dbReference type="ARBA" id="ARBA00022837"/>
    </source>
</evidence>
<dbReference type="EMBL" id="CP036264">
    <property type="protein sequence ID" value="QEG00281.1"/>
    <property type="molecule type" value="Genomic_DNA"/>
</dbReference>
<dbReference type="GO" id="GO:0047753">
    <property type="term" value="F:choline-sulfatase activity"/>
    <property type="evidence" value="ECO:0007669"/>
    <property type="project" value="UniProtKB-EC"/>
</dbReference>
<organism evidence="9 10">
    <name type="scientific">Stieleria maiorica</name>
    <dbReference type="NCBI Taxonomy" id="2795974"/>
    <lineage>
        <taxon>Bacteria</taxon>
        <taxon>Pseudomonadati</taxon>
        <taxon>Planctomycetota</taxon>
        <taxon>Planctomycetia</taxon>
        <taxon>Pirellulales</taxon>
        <taxon>Pirellulaceae</taxon>
        <taxon>Stieleria</taxon>
    </lineage>
</organism>
<evidence type="ECO:0000313" key="9">
    <source>
        <dbReference type="EMBL" id="QEG00281.1"/>
    </source>
</evidence>
<dbReference type="EC" id="3.1.6.6" evidence="9"/>
<reference evidence="9 10" key="1">
    <citation type="submission" date="2019-02" db="EMBL/GenBank/DDBJ databases">
        <title>Planctomycetal bacteria perform biofilm scaping via a novel small molecule.</title>
        <authorList>
            <person name="Jeske O."/>
            <person name="Boedeker C."/>
            <person name="Wiegand S."/>
            <person name="Breitling P."/>
            <person name="Kallscheuer N."/>
            <person name="Jogler M."/>
            <person name="Rohde M."/>
            <person name="Petersen J."/>
            <person name="Medema M.H."/>
            <person name="Surup F."/>
            <person name="Jogler C."/>
        </authorList>
    </citation>
    <scope>NUCLEOTIDE SEQUENCE [LARGE SCALE GENOMIC DNA]</scope>
    <source>
        <strain evidence="9 10">Mal15</strain>
    </source>
</reference>
<dbReference type="InterPro" id="IPR035874">
    <property type="entry name" value="IDS"/>
</dbReference>
<feature type="domain" description="3-keto-alpha-glucoside-1,2-lyase/3-keto-2-hydroxy-glucal hydratase" evidence="8">
    <location>
        <begin position="519"/>
        <end position="647"/>
    </location>
</feature>
<dbReference type="GO" id="GO:0005737">
    <property type="term" value="C:cytoplasm"/>
    <property type="evidence" value="ECO:0007669"/>
    <property type="project" value="TreeGrafter"/>
</dbReference>
<name>A0A5B9MJX7_9BACT</name>
<keyword evidence="6" id="KW-0106">Calcium</keyword>
<keyword evidence="4" id="KW-0732">Signal</keyword>
<evidence type="ECO:0000256" key="5">
    <source>
        <dbReference type="ARBA" id="ARBA00022801"/>
    </source>
</evidence>
<dbReference type="InterPro" id="IPR010496">
    <property type="entry name" value="AL/BT2_dom"/>
</dbReference>
<proteinExistence type="inferred from homology"/>
<dbReference type="InterPro" id="IPR017850">
    <property type="entry name" value="Alkaline_phosphatase_core_sf"/>
</dbReference>
<feature type="domain" description="Sulfatase N-terminal" evidence="7">
    <location>
        <begin position="12"/>
        <end position="397"/>
    </location>
</feature>
<evidence type="ECO:0000313" key="10">
    <source>
        <dbReference type="Proteomes" id="UP000321353"/>
    </source>
</evidence>
<keyword evidence="3" id="KW-0479">Metal-binding</keyword>
<dbReference type="Gene3D" id="3.40.720.10">
    <property type="entry name" value="Alkaline Phosphatase, subunit A"/>
    <property type="match status" value="1"/>
</dbReference>
<evidence type="ECO:0000256" key="2">
    <source>
        <dbReference type="ARBA" id="ARBA00008779"/>
    </source>
</evidence>
<accession>A0A5B9MJX7</accession>
<dbReference type="PANTHER" id="PTHR45953">
    <property type="entry name" value="IDURONATE 2-SULFATASE"/>
    <property type="match status" value="1"/>
</dbReference>